<comment type="caution">
    <text evidence="9">The sequence shown here is derived from an EMBL/GenBank/DDBJ whole genome shotgun (WGS) entry which is preliminary data.</text>
</comment>
<dbReference type="Pfam" id="PF02308">
    <property type="entry name" value="MgtC"/>
    <property type="match status" value="1"/>
</dbReference>
<evidence type="ECO:0000256" key="5">
    <source>
        <dbReference type="ARBA" id="ARBA00022989"/>
    </source>
</evidence>
<keyword evidence="3" id="KW-1003">Cell membrane</keyword>
<evidence type="ECO:0000256" key="4">
    <source>
        <dbReference type="ARBA" id="ARBA00022692"/>
    </source>
</evidence>
<name>A0ABU3NM27_9CHLR</name>
<keyword evidence="10" id="KW-1185">Reference proteome</keyword>
<evidence type="ECO:0000313" key="10">
    <source>
        <dbReference type="Proteomes" id="UP001254165"/>
    </source>
</evidence>
<evidence type="ECO:0000256" key="3">
    <source>
        <dbReference type="ARBA" id="ARBA00022475"/>
    </source>
</evidence>
<dbReference type="InterPro" id="IPR003416">
    <property type="entry name" value="MgtC/SapB/SrpB/YhiD_fam"/>
</dbReference>
<comment type="similarity">
    <text evidence="2">Belongs to the MgtC/SapB family.</text>
</comment>
<accession>A0ABU3NM27</accession>
<evidence type="ECO:0000256" key="1">
    <source>
        <dbReference type="ARBA" id="ARBA00004651"/>
    </source>
</evidence>
<keyword evidence="4 7" id="KW-0812">Transmembrane</keyword>
<dbReference type="EMBL" id="JAUHMF010000001">
    <property type="protein sequence ID" value="MDT8897899.1"/>
    <property type="molecule type" value="Genomic_DNA"/>
</dbReference>
<evidence type="ECO:0000256" key="2">
    <source>
        <dbReference type="ARBA" id="ARBA00009298"/>
    </source>
</evidence>
<dbReference type="Proteomes" id="UP001254165">
    <property type="component" value="Unassembled WGS sequence"/>
</dbReference>
<dbReference type="PRINTS" id="PR01837">
    <property type="entry name" value="MGTCSAPBPROT"/>
</dbReference>
<feature type="transmembrane region" description="Helical" evidence="7">
    <location>
        <begin position="67"/>
        <end position="86"/>
    </location>
</feature>
<dbReference type="PANTHER" id="PTHR33778">
    <property type="entry name" value="PROTEIN MGTC"/>
    <property type="match status" value="1"/>
</dbReference>
<evidence type="ECO:0000259" key="8">
    <source>
        <dbReference type="Pfam" id="PF02308"/>
    </source>
</evidence>
<evidence type="ECO:0000256" key="6">
    <source>
        <dbReference type="ARBA" id="ARBA00023136"/>
    </source>
</evidence>
<reference evidence="9 10" key="1">
    <citation type="submission" date="2023-07" db="EMBL/GenBank/DDBJ databases">
        <title>Novel species of Thermanaerothrix with wide hydrolytic capabilities.</title>
        <authorList>
            <person name="Zayulina K.S."/>
            <person name="Podosokorskaya O.A."/>
            <person name="Elcheninov A.G."/>
        </authorList>
    </citation>
    <scope>NUCLEOTIDE SEQUENCE [LARGE SCALE GENOMIC DNA]</scope>
    <source>
        <strain evidence="9 10">4228-RoL</strain>
    </source>
</reference>
<protein>
    <submittedName>
        <fullName evidence="9">MgtC/SapB family protein</fullName>
    </submittedName>
</protein>
<evidence type="ECO:0000313" key="9">
    <source>
        <dbReference type="EMBL" id="MDT8897899.1"/>
    </source>
</evidence>
<dbReference type="PANTHER" id="PTHR33778:SF1">
    <property type="entry name" value="MAGNESIUM TRANSPORTER YHID-RELATED"/>
    <property type="match status" value="1"/>
</dbReference>
<feature type="transmembrane region" description="Helical" evidence="7">
    <location>
        <begin position="6"/>
        <end position="29"/>
    </location>
</feature>
<dbReference type="InterPro" id="IPR049177">
    <property type="entry name" value="MgtC_SapB_SrpB_YhiD_N"/>
</dbReference>
<comment type="subcellular location">
    <subcellularLocation>
        <location evidence="1">Cell membrane</location>
        <topology evidence="1">Multi-pass membrane protein</topology>
    </subcellularLocation>
</comment>
<keyword evidence="6 7" id="KW-0472">Membrane</keyword>
<organism evidence="9 10">
    <name type="scientific">Thermanaerothrix solaris</name>
    <dbReference type="NCBI Taxonomy" id="3058434"/>
    <lineage>
        <taxon>Bacteria</taxon>
        <taxon>Bacillati</taxon>
        <taxon>Chloroflexota</taxon>
        <taxon>Anaerolineae</taxon>
        <taxon>Anaerolineales</taxon>
        <taxon>Anaerolineaceae</taxon>
        <taxon>Thermanaerothrix</taxon>
    </lineage>
</organism>
<sequence>MNDAMAFLTSLFHTSFLPIVAAMLAGGLIGLEREYRDKSAGFRTFIFIAAGSALFTLLSRYFGGSDISRIAANIVTGIGFLGAGAILREGPRIAGLTTAAIIWLTAGVGMAMGAGEYLLGGLVTLLALIVLWLFPSFERRIDRLREQRIYEISLQGGVESFDQIRVALESASLRLIRREYFKEGSGLLRCRWVVLGSVSAHEQFVKFLLDAPFVAQFRY</sequence>
<feature type="transmembrane region" description="Helical" evidence="7">
    <location>
        <begin position="41"/>
        <end position="61"/>
    </location>
</feature>
<feature type="transmembrane region" description="Helical" evidence="7">
    <location>
        <begin position="117"/>
        <end position="135"/>
    </location>
</feature>
<keyword evidence="5 7" id="KW-1133">Transmembrane helix</keyword>
<evidence type="ECO:0000256" key="7">
    <source>
        <dbReference type="SAM" id="Phobius"/>
    </source>
</evidence>
<proteinExistence type="inferred from homology"/>
<feature type="domain" description="MgtC/SapB/SrpB/YhiD N-terminal" evidence="8">
    <location>
        <begin position="20"/>
        <end position="139"/>
    </location>
</feature>
<dbReference type="RefSeq" id="WP_315624551.1">
    <property type="nucleotide sequence ID" value="NZ_JAUHMF010000001.1"/>
</dbReference>
<gene>
    <name evidence="9" type="ORF">QYE77_06430</name>
</gene>